<dbReference type="GO" id="GO:0003678">
    <property type="term" value="F:DNA helicase activity"/>
    <property type="evidence" value="ECO:0007669"/>
    <property type="project" value="UniProtKB-EC"/>
</dbReference>
<keyword evidence="1" id="KW-0347">Helicase</keyword>
<organism evidence="1">
    <name type="scientific">termite gut metagenome</name>
    <dbReference type="NCBI Taxonomy" id="433724"/>
    <lineage>
        <taxon>unclassified sequences</taxon>
        <taxon>metagenomes</taxon>
        <taxon>organismal metagenomes</taxon>
    </lineage>
</organism>
<comment type="caution">
    <text evidence="1">The sequence shown here is derived from an EMBL/GenBank/DDBJ whole genome shotgun (WGS) entry which is preliminary data.</text>
</comment>
<feature type="non-terminal residue" evidence="1">
    <location>
        <position position="161"/>
    </location>
</feature>
<sequence length="161" mass="18874">MKTFLQIVAHDLYTKTGNNLSRTLIVFPNKRAGLFFNEYLINESDKPIWAPAYASISELFQQLSSLKPGDPIHLICELYKIFCEETQSKESLDEFYFWGELLIEDFDDVDKNLVDADKLFANLQNLKDIGNDYNFLSKEQEEAIRLFFNNFSIERHTELKE</sequence>
<proteinExistence type="predicted"/>
<dbReference type="EMBL" id="SNRY01011658">
    <property type="protein sequence ID" value="KAA6304259.1"/>
    <property type="molecule type" value="Genomic_DNA"/>
</dbReference>
<gene>
    <name evidence="1" type="ORF">EZS27_044095</name>
</gene>
<name>A0A5J4P7F9_9ZZZZ</name>
<keyword evidence="1" id="KW-0547">Nucleotide-binding</keyword>
<keyword evidence="1" id="KW-0067">ATP-binding</keyword>
<accession>A0A5J4P7F9</accession>
<dbReference type="EC" id="3.6.4.12" evidence="1"/>
<dbReference type="AlphaFoldDB" id="A0A5J4P7F9"/>
<dbReference type="GO" id="GO:0016787">
    <property type="term" value="F:hydrolase activity"/>
    <property type="evidence" value="ECO:0007669"/>
    <property type="project" value="UniProtKB-KW"/>
</dbReference>
<protein>
    <submittedName>
        <fullName evidence="1">ATP-dependent helicase/deoxyribonuclease subunit B</fullName>
        <ecNumber evidence="1">3.6.4.12</ecNumber>
    </submittedName>
</protein>
<reference evidence="1" key="1">
    <citation type="submission" date="2019-03" db="EMBL/GenBank/DDBJ databases">
        <title>Single cell metagenomics reveals metabolic interactions within the superorganism composed of flagellate Streblomastix strix and complex community of Bacteroidetes bacteria on its surface.</title>
        <authorList>
            <person name="Treitli S.C."/>
            <person name="Kolisko M."/>
            <person name="Husnik F."/>
            <person name="Keeling P."/>
            <person name="Hampl V."/>
        </authorList>
    </citation>
    <scope>NUCLEOTIDE SEQUENCE</scope>
    <source>
        <strain evidence="1">STM</strain>
    </source>
</reference>
<evidence type="ECO:0000313" key="1">
    <source>
        <dbReference type="EMBL" id="KAA6304259.1"/>
    </source>
</evidence>
<keyword evidence="1" id="KW-0378">Hydrolase</keyword>